<reference evidence="5" key="1">
    <citation type="journal article" date="2019" name="Int. J. Syst. Evol. Microbiol.">
        <title>The Global Catalogue of Microorganisms (GCM) 10K type strain sequencing project: providing services to taxonomists for standard genome sequencing and annotation.</title>
        <authorList>
            <consortium name="The Broad Institute Genomics Platform"/>
            <consortium name="The Broad Institute Genome Sequencing Center for Infectious Disease"/>
            <person name="Wu L."/>
            <person name="Ma J."/>
        </authorList>
    </citation>
    <scope>NUCLEOTIDE SEQUENCE [LARGE SCALE GENOMIC DNA]</scope>
    <source>
        <strain evidence="5">CGMCC 4.7173</strain>
    </source>
</reference>
<dbReference type="RefSeq" id="WP_377538908.1">
    <property type="nucleotide sequence ID" value="NZ_JBHSQQ010000477.1"/>
</dbReference>
<evidence type="ECO:0000256" key="2">
    <source>
        <dbReference type="ARBA" id="ARBA00022801"/>
    </source>
</evidence>
<dbReference type="Gene3D" id="3.40.50.1820">
    <property type="entry name" value="alpha/beta hydrolase"/>
    <property type="match status" value="1"/>
</dbReference>
<dbReference type="InterPro" id="IPR001031">
    <property type="entry name" value="Thioesterase"/>
</dbReference>
<feature type="domain" description="Thioesterase TesA-like" evidence="3">
    <location>
        <begin position="31"/>
        <end position="261"/>
    </location>
</feature>
<dbReference type="Proteomes" id="UP001596207">
    <property type="component" value="Unassembled WGS sequence"/>
</dbReference>
<keyword evidence="5" id="KW-1185">Reference proteome</keyword>
<name>A0ABW1I0X0_9ACTN</name>
<comment type="similarity">
    <text evidence="1">Belongs to the thioesterase family.</text>
</comment>
<dbReference type="EMBL" id="JBHSQQ010000477">
    <property type="protein sequence ID" value="MFC5946052.1"/>
    <property type="molecule type" value="Genomic_DNA"/>
</dbReference>
<dbReference type="SUPFAM" id="SSF53474">
    <property type="entry name" value="alpha/beta-Hydrolases"/>
    <property type="match status" value="1"/>
</dbReference>
<feature type="non-terminal residue" evidence="4">
    <location>
        <position position="1"/>
    </location>
</feature>
<dbReference type="InterPro" id="IPR029058">
    <property type="entry name" value="AB_hydrolase_fold"/>
</dbReference>
<dbReference type="InterPro" id="IPR020802">
    <property type="entry name" value="TesA-like"/>
</dbReference>
<dbReference type="Pfam" id="PF00975">
    <property type="entry name" value="Thioesterase"/>
    <property type="match status" value="1"/>
</dbReference>
<sequence length="277" mass="28145">AATPAAAGTGTAAPLLQPLSPPGVAADRVLVCFPYAAGNPLAFRPLAEALAARGVAVLAVALPGHDPGRPEPLADLDEVARRVVAALRAAAPGEVLLWGHCVGAALAVEVTRLLAAAGSPPARLFLGGKLLRDAADIDASIAEVRALDEAGVVDWLVGQTGFTDLDGLDAGHTSALVAAFRHDALGSHTYLRDRLDPLADRPLTVPVTVVLAADDPLTAAPGDAPAAWRRIAADVTLAEIDGGGHYFCRTRAGEVADLVAGAGPAMPRDSRPGEDHV</sequence>
<evidence type="ECO:0000256" key="1">
    <source>
        <dbReference type="ARBA" id="ARBA00007169"/>
    </source>
</evidence>
<dbReference type="PANTHER" id="PTHR11487:SF0">
    <property type="entry name" value="S-ACYL FATTY ACID SYNTHASE THIOESTERASE, MEDIUM CHAIN"/>
    <property type="match status" value="1"/>
</dbReference>
<dbReference type="PANTHER" id="PTHR11487">
    <property type="entry name" value="THIOESTERASE"/>
    <property type="match status" value="1"/>
</dbReference>
<dbReference type="InterPro" id="IPR012223">
    <property type="entry name" value="TEII"/>
</dbReference>
<accession>A0ABW1I0X0</accession>
<gene>
    <name evidence="4" type="ORF">ACFPZ4_31915</name>
</gene>
<evidence type="ECO:0000313" key="5">
    <source>
        <dbReference type="Proteomes" id="UP001596207"/>
    </source>
</evidence>
<dbReference type="SMART" id="SM00824">
    <property type="entry name" value="PKS_TE"/>
    <property type="match status" value="1"/>
</dbReference>
<proteinExistence type="inferred from homology"/>
<comment type="caution">
    <text evidence="4">The sequence shown here is derived from an EMBL/GenBank/DDBJ whole genome shotgun (WGS) entry which is preliminary data.</text>
</comment>
<evidence type="ECO:0000259" key="3">
    <source>
        <dbReference type="SMART" id="SM00824"/>
    </source>
</evidence>
<evidence type="ECO:0000313" key="4">
    <source>
        <dbReference type="EMBL" id="MFC5946052.1"/>
    </source>
</evidence>
<organism evidence="4 5">
    <name type="scientific">Micromonospora harpali</name>
    <dbReference type="NCBI Taxonomy" id="1490225"/>
    <lineage>
        <taxon>Bacteria</taxon>
        <taxon>Bacillati</taxon>
        <taxon>Actinomycetota</taxon>
        <taxon>Actinomycetes</taxon>
        <taxon>Micromonosporales</taxon>
        <taxon>Micromonosporaceae</taxon>
        <taxon>Micromonospora</taxon>
    </lineage>
</organism>
<protein>
    <submittedName>
        <fullName evidence="4">Thioesterase II family protein</fullName>
    </submittedName>
</protein>
<keyword evidence="2" id="KW-0378">Hydrolase</keyword>